<organism evidence="1 2">
    <name type="scientific">Racocetra persica</name>
    <dbReference type="NCBI Taxonomy" id="160502"/>
    <lineage>
        <taxon>Eukaryota</taxon>
        <taxon>Fungi</taxon>
        <taxon>Fungi incertae sedis</taxon>
        <taxon>Mucoromycota</taxon>
        <taxon>Glomeromycotina</taxon>
        <taxon>Glomeromycetes</taxon>
        <taxon>Diversisporales</taxon>
        <taxon>Gigasporaceae</taxon>
        <taxon>Racocetra</taxon>
    </lineage>
</organism>
<accession>A0ACA9MXN7</accession>
<name>A0ACA9MXN7_9GLOM</name>
<dbReference type="Proteomes" id="UP000789920">
    <property type="component" value="Unassembled WGS sequence"/>
</dbReference>
<gene>
    <name evidence="1" type="ORF">RPERSI_LOCUS6336</name>
</gene>
<evidence type="ECO:0000313" key="1">
    <source>
        <dbReference type="EMBL" id="CAG8611727.1"/>
    </source>
</evidence>
<protein>
    <submittedName>
        <fullName evidence="1">32838_t:CDS:1</fullName>
    </submittedName>
</protein>
<reference evidence="1" key="1">
    <citation type="submission" date="2021-06" db="EMBL/GenBank/DDBJ databases">
        <authorList>
            <person name="Kallberg Y."/>
            <person name="Tangrot J."/>
            <person name="Rosling A."/>
        </authorList>
    </citation>
    <scope>NUCLEOTIDE SEQUENCE</scope>
    <source>
        <strain evidence="1">MA461A</strain>
    </source>
</reference>
<comment type="caution">
    <text evidence="1">The sequence shown here is derived from an EMBL/GenBank/DDBJ whole genome shotgun (WGS) entry which is preliminary data.</text>
</comment>
<evidence type="ECO:0000313" key="2">
    <source>
        <dbReference type="Proteomes" id="UP000789920"/>
    </source>
</evidence>
<dbReference type="EMBL" id="CAJVQC010010011">
    <property type="protein sequence ID" value="CAG8611727.1"/>
    <property type="molecule type" value="Genomic_DNA"/>
</dbReference>
<keyword evidence="2" id="KW-1185">Reference proteome</keyword>
<proteinExistence type="predicted"/>
<sequence>MEPKNYATIRSLLKKERGEKVAPHEINEETEFTQEDQELEKAYKEISQDKERKKLTKLAQKAALKDLQKRL</sequence>